<sequence length="43" mass="4848">EVPVMMGDSLTKAELNIGKLSPKQKNKFDELINKNKDLFANDI</sequence>
<organism evidence="1 2">
    <name type="scientific">Diversispora eburnea</name>
    <dbReference type="NCBI Taxonomy" id="1213867"/>
    <lineage>
        <taxon>Eukaryota</taxon>
        <taxon>Fungi</taxon>
        <taxon>Fungi incertae sedis</taxon>
        <taxon>Mucoromycota</taxon>
        <taxon>Glomeromycotina</taxon>
        <taxon>Glomeromycetes</taxon>
        <taxon>Diversisporales</taxon>
        <taxon>Diversisporaceae</taxon>
        <taxon>Diversispora</taxon>
    </lineage>
</organism>
<accession>A0A9N9D0K9</accession>
<evidence type="ECO:0000313" key="1">
    <source>
        <dbReference type="EMBL" id="CAG8623060.1"/>
    </source>
</evidence>
<dbReference type="EMBL" id="CAJVPK010003080">
    <property type="protein sequence ID" value="CAG8623060.1"/>
    <property type="molecule type" value="Genomic_DNA"/>
</dbReference>
<dbReference type="AlphaFoldDB" id="A0A9N9D0K9"/>
<comment type="caution">
    <text evidence="1">The sequence shown here is derived from an EMBL/GenBank/DDBJ whole genome shotgun (WGS) entry which is preliminary data.</text>
</comment>
<proteinExistence type="predicted"/>
<dbReference type="Proteomes" id="UP000789706">
    <property type="component" value="Unassembled WGS sequence"/>
</dbReference>
<reference evidence="1" key="1">
    <citation type="submission" date="2021-06" db="EMBL/GenBank/DDBJ databases">
        <authorList>
            <person name="Kallberg Y."/>
            <person name="Tangrot J."/>
            <person name="Rosling A."/>
        </authorList>
    </citation>
    <scope>NUCLEOTIDE SEQUENCE</scope>
    <source>
        <strain evidence="1">AZ414A</strain>
    </source>
</reference>
<evidence type="ECO:0000313" key="2">
    <source>
        <dbReference type="Proteomes" id="UP000789706"/>
    </source>
</evidence>
<feature type="non-terminal residue" evidence="1">
    <location>
        <position position="43"/>
    </location>
</feature>
<keyword evidence="2" id="KW-1185">Reference proteome</keyword>
<name>A0A9N9D0K9_9GLOM</name>
<feature type="non-terminal residue" evidence="1">
    <location>
        <position position="1"/>
    </location>
</feature>
<protein>
    <submittedName>
        <fullName evidence="1">7663_t:CDS:1</fullName>
    </submittedName>
</protein>
<gene>
    <name evidence="1" type="ORF">DEBURN_LOCUS10447</name>
</gene>